<keyword evidence="2" id="KW-0963">Cytoplasm</keyword>
<keyword evidence="3" id="KW-0540">Nuclease</keyword>
<dbReference type="OrthoDB" id="20018at2759"/>
<evidence type="ECO:0000313" key="10">
    <source>
        <dbReference type="Proteomes" id="UP000650582"/>
    </source>
</evidence>
<dbReference type="InterPro" id="IPR007581">
    <property type="entry name" value="Endonuclease-V"/>
</dbReference>
<dbReference type="Gene3D" id="3.30.2170.10">
    <property type="entry name" value="archaeoglobus fulgidus dsm 4304 superfamily"/>
    <property type="match status" value="2"/>
</dbReference>
<evidence type="ECO:0000256" key="4">
    <source>
        <dbReference type="ARBA" id="ARBA00022759"/>
    </source>
</evidence>
<dbReference type="FunFam" id="2.40.50.140:FF:000191">
    <property type="entry name" value="DNA-directed RNA polymerases I, II, and III subunit RPABC3"/>
    <property type="match status" value="1"/>
</dbReference>
<dbReference type="Proteomes" id="UP000650582">
    <property type="component" value="Unassembled WGS sequence"/>
</dbReference>
<comment type="caution">
    <text evidence="7">The sequence shown here is derived from an EMBL/GenBank/DDBJ whole genome shotgun (WGS) entry which is preliminary data.</text>
</comment>
<keyword evidence="5" id="KW-0378">Hydrolase</keyword>
<dbReference type="InterPro" id="IPR012340">
    <property type="entry name" value="NA-bd_OB-fold"/>
</dbReference>
<evidence type="ECO:0000256" key="3">
    <source>
        <dbReference type="ARBA" id="ARBA00022722"/>
    </source>
</evidence>
<dbReference type="EMBL" id="JACYCC010000037">
    <property type="protein sequence ID" value="KAF8680222.1"/>
    <property type="molecule type" value="Genomic_DNA"/>
</dbReference>
<dbReference type="Gene3D" id="2.40.50.140">
    <property type="entry name" value="Nucleic acid-binding proteins"/>
    <property type="match status" value="1"/>
</dbReference>
<dbReference type="SMART" id="SM00658">
    <property type="entry name" value="RPOL8c"/>
    <property type="match status" value="1"/>
</dbReference>
<accession>A0A8H7H8K9</accession>
<name>A0A8H7H8K9_9AGAM</name>
<evidence type="ECO:0000256" key="5">
    <source>
        <dbReference type="ARBA" id="ARBA00022801"/>
    </source>
</evidence>
<dbReference type="PANTHER" id="PTHR28511:SF1">
    <property type="entry name" value="ENDONUCLEASE V"/>
    <property type="match status" value="1"/>
</dbReference>
<dbReference type="Pfam" id="PF03870">
    <property type="entry name" value="RNA_pol_Rpb8"/>
    <property type="match status" value="1"/>
</dbReference>
<dbReference type="GO" id="GO:0006351">
    <property type="term" value="P:DNA-templated transcription"/>
    <property type="evidence" value="ECO:0007669"/>
    <property type="project" value="InterPro"/>
</dbReference>
<evidence type="ECO:0000256" key="1">
    <source>
        <dbReference type="ARBA" id="ARBA00004496"/>
    </source>
</evidence>
<keyword evidence="4" id="KW-0255">Endonuclease</keyword>
<protein>
    <submittedName>
        <fullName evidence="7">RNA polymerase</fullName>
    </submittedName>
</protein>
<gene>
    <name evidence="9" type="ORF">RHS01_00617</name>
    <name evidence="8" type="ORF">RHS03_03831</name>
    <name evidence="7" type="ORF">RHS04_04233</name>
</gene>
<dbReference type="EMBL" id="JACYCD010000049">
    <property type="protein sequence ID" value="KAF8707896.1"/>
    <property type="molecule type" value="Genomic_DNA"/>
</dbReference>
<dbReference type="GO" id="GO:0005730">
    <property type="term" value="C:nucleolus"/>
    <property type="evidence" value="ECO:0007669"/>
    <property type="project" value="TreeGrafter"/>
</dbReference>
<evidence type="ECO:0000313" key="9">
    <source>
        <dbReference type="EMBL" id="KAF8761666.1"/>
    </source>
</evidence>
<dbReference type="GO" id="GO:0003899">
    <property type="term" value="F:DNA-directed RNA polymerase activity"/>
    <property type="evidence" value="ECO:0007669"/>
    <property type="project" value="InterPro"/>
</dbReference>
<sequence>MASTQSNILFDDLFTITDIDMDGKKYDRVSRLVATSANLGMHLTLDFNTEIYPLQAGEKFTLVLASTLARGGAAEATEGKDVWRPDGKGQQGLEEDYEYVMYGYVYKYDEGEGDNVTAYISYGGLLMSLTGSHRHMQGIVVGSRFAKAVLSPTYQSCVECTYLSYITTTMDFREIEELKKQWTREQVGLQQNAIFEDHKLSFHTSPPITSIKSSEAEAPDYDDPTVRNEDPKAFTVSGLRYVGGLDISFIAQEGESAETVGSPGHNASDPNVPDAYAVITVLEYPSLSLRENLQKAGKEHEFPQVILVDGNGQLHEREAGVATAVGVQADVPTVGVAKTYHPPTLQHHEAHDLHWRLSQKGMKQKSREVLKKPGDYLGVLNARRDRYVGVALRSATSSNFLYVSPGHRVSMIQAIRLTMALSRYRIPEPIRLADRLGRDAATMVTPITVTDREE</sequence>
<dbReference type="Proteomes" id="UP000602905">
    <property type="component" value="Unassembled WGS sequence"/>
</dbReference>
<dbReference type="GO" id="GO:0016891">
    <property type="term" value="F:RNA endonuclease activity producing 5'-phosphomonoesters, hydrolytic mechanism"/>
    <property type="evidence" value="ECO:0007669"/>
    <property type="project" value="TreeGrafter"/>
</dbReference>
<dbReference type="GO" id="GO:0005737">
    <property type="term" value="C:cytoplasm"/>
    <property type="evidence" value="ECO:0007669"/>
    <property type="project" value="UniProtKB-SubCell"/>
</dbReference>
<evidence type="ECO:0000256" key="2">
    <source>
        <dbReference type="ARBA" id="ARBA00022490"/>
    </source>
</evidence>
<dbReference type="Pfam" id="PF04493">
    <property type="entry name" value="Endonuclease_5"/>
    <property type="match status" value="1"/>
</dbReference>
<reference evidence="7" key="1">
    <citation type="submission" date="2020-09" db="EMBL/GenBank/DDBJ databases">
        <title>Comparative genome analyses of four rice-infecting Rhizoctonia solani isolates reveal extensive enrichment of homogalacturonan modification genes.</title>
        <authorList>
            <person name="Lee D.-Y."/>
            <person name="Jeon J."/>
            <person name="Kim K.-T."/>
            <person name="Cheong K."/>
            <person name="Song H."/>
            <person name="Choi G."/>
            <person name="Ko J."/>
            <person name="Opiyo S.O."/>
            <person name="Zuo S."/>
            <person name="Madhav S."/>
            <person name="Lee Y.-H."/>
            <person name="Wang G.-L."/>
        </authorList>
    </citation>
    <scope>NUCLEOTIDE SEQUENCE</scope>
    <source>
        <strain evidence="9">AG1-IA B2</strain>
        <strain evidence="8">AG1-IA WGL</strain>
        <strain evidence="7">AG1-IA YN-7</strain>
    </source>
</reference>
<dbReference type="GO" id="GO:0006281">
    <property type="term" value="P:DNA repair"/>
    <property type="evidence" value="ECO:0007669"/>
    <property type="project" value="InterPro"/>
</dbReference>
<comment type="subcellular location">
    <subcellularLocation>
        <location evidence="1">Cytoplasm</location>
    </subcellularLocation>
</comment>
<proteinExistence type="predicted"/>
<dbReference type="GO" id="GO:0003727">
    <property type="term" value="F:single-stranded RNA binding"/>
    <property type="evidence" value="ECO:0007669"/>
    <property type="project" value="TreeGrafter"/>
</dbReference>
<feature type="region of interest" description="Disordered" evidence="6">
    <location>
        <begin position="206"/>
        <end position="229"/>
    </location>
</feature>
<evidence type="ECO:0000313" key="8">
    <source>
        <dbReference type="EMBL" id="KAF8707896.1"/>
    </source>
</evidence>
<dbReference type="SUPFAM" id="SSF50249">
    <property type="entry name" value="Nucleic acid-binding proteins"/>
    <property type="match status" value="1"/>
</dbReference>
<dbReference type="Proteomes" id="UP000614334">
    <property type="component" value="Unassembled WGS sequence"/>
</dbReference>
<dbReference type="PANTHER" id="PTHR28511">
    <property type="entry name" value="ENDONUCLEASE V"/>
    <property type="match status" value="1"/>
</dbReference>
<evidence type="ECO:0000256" key="6">
    <source>
        <dbReference type="SAM" id="MobiDB-lite"/>
    </source>
</evidence>
<dbReference type="AlphaFoldDB" id="A0A8H7H8K9"/>
<dbReference type="EMBL" id="JACYCF010000001">
    <property type="protein sequence ID" value="KAF8761666.1"/>
    <property type="molecule type" value="Genomic_DNA"/>
</dbReference>
<dbReference type="InterPro" id="IPR005570">
    <property type="entry name" value="RPABC3"/>
</dbReference>
<evidence type="ECO:0000313" key="7">
    <source>
        <dbReference type="EMBL" id="KAF8680222.1"/>
    </source>
</evidence>
<organism evidence="7 10">
    <name type="scientific">Rhizoctonia solani</name>
    <dbReference type="NCBI Taxonomy" id="456999"/>
    <lineage>
        <taxon>Eukaryota</taxon>
        <taxon>Fungi</taxon>
        <taxon>Dikarya</taxon>
        <taxon>Basidiomycota</taxon>
        <taxon>Agaricomycotina</taxon>
        <taxon>Agaricomycetes</taxon>
        <taxon>Cantharellales</taxon>
        <taxon>Ceratobasidiaceae</taxon>
        <taxon>Rhizoctonia</taxon>
    </lineage>
</organism>